<evidence type="ECO:0000313" key="1">
    <source>
        <dbReference type="EMBL" id="OGM54203.1"/>
    </source>
</evidence>
<proteinExistence type="predicted"/>
<gene>
    <name evidence="1" type="ORF">A3E44_00790</name>
</gene>
<accession>A0A1F8AR19</accession>
<reference evidence="1 2" key="1">
    <citation type="journal article" date="2016" name="Nat. Commun.">
        <title>Thousands of microbial genomes shed light on interconnected biogeochemical processes in an aquifer system.</title>
        <authorList>
            <person name="Anantharaman K."/>
            <person name="Brown C.T."/>
            <person name="Hug L.A."/>
            <person name="Sharon I."/>
            <person name="Castelle C.J."/>
            <person name="Probst A.J."/>
            <person name="Thomas B.C."/>
            <person name="Singh A."/>
            <person name="Wilkins M.J."/>
            <person name="Karaoz U."/>
            <person name="Brodie E.L."/>
            <person name="Williams K.H."/>
            <person name="Hubbard S.S."/>
            <person name="Banfield J.F."/>
        </authorList>
    </citation>
    <scope>NUCLEOTIDE SEQUENCE [LARGE SCALE GENOMIC DNA]</scope>
</reference>
<dbReference type="AlphaFoldDB" id="A0A1F8AR19"/>
<dbReference type="Proteomes" id="UP000178603">
    <property type="component" value="Unassembled WGS sequence"/>
</dbReference>
<sequence>MPKEISRDTFLKYFLPGYGPFVDTLRAHSLNPSDWSRKTKQGLVLQGAVASAFLLPSCDTKRIPETSLLYNPADTANHIFQDNQFIGPPKPWSDSLGASASELPADVAEVLPRIGTQILNGNKKTVRLLFNIQEARSGNLTSGGIIAKNLGHGFIPDYGIRPDQYNQLLLEYLDSFDPQTRSLIMRMPDPTGLIPEGQIMRVVEVAGQPRVMLLRPFSIPLEQAAKIDPIWSNPPPEVWGEAAARLAKVYNLRRMEDFPVKQNAGIAWDRQTLLENFGVTPTGKLIVHDGNLDSFADVRDSLMGKVKDIAKSRTAKDIAWLSGHDIGAITKAMNATLTSFNLLVVTRVSRVVGIARQIEYPEGDVLSAASRLTMQETLGYDALLCPTVTQGSMKYPINRIPNTDKGHLTLFSDIEDDGGNSLICNLIHTRVAINSDNSFSFQFDRTTKDTNAPISIVTTPDGQVFTVNNEEDTINIALHPGVEVGVTLQSGLHYRTTTNSEGFLNFSLMGIIN</sequence>
<dbReference type="EMBL" id="MGGW01000017">
    <property type="protein sequence ID" value="OGM54203.1"/>
    <property type="molecule type" value="Genomic_DNA"/>
</dbReference>
<evidence type="ECO:0000313" key="2">
    <source>
        <dbReference type="Proteomes" id="UP000178603"/>
    </source>
</evidence>
<comment type="caution">
    <text evidence="1">The sequence shown here is derived from an EMBL/GenBank/DDBJ whole genome shotgun (WGS) entry which is preliminary data.</text>
</comment>
<name>A0A1F8AR19_9BACT</name>
<protein>
    <submittedName>
        <fullName evidence="1">Uncharacterized protein</fullName>
    </submittedName>
</protein>
<organism evidence="1 2">
    <name type="scientific">Candidatus Woesebacteria bacterium RIFCSPHIGHO2_12_FULL_41_24</name>
    <dbReference type="NCBI Taxonomy" id="1802510"/>
    <lineage>
        <taxon>Bacteria</taxon>
        <taxon>Candidatus Woeseibacteriota</taxon>
    </lineage>
</organism>